<dbReference type="SMART" id="SM00422">
    <property type="entry name" value="HTH_MERR"/>
    <property type="match status" value="1"/>
</dbReference>
<evidence type="ECO:0000256" key="1">
    <source>
        <dbReference type="ARBA" id="ARBA00023015"/>
    </source>
</evidence>
<protein>
    <submittedName>
        <fullName evidence="5">Helix-turn-helix-type transcriptional regulator</fullName>
    </submittedName>
</protein>
<dbReference type="InterPro" id="IPR000551">
    <property type="entry name" value="MerR-type_HTH_dom"/>
</dbReference>
<organism evidence="5 6">
    <name type="scientific">Pseudomonas fluorescens</name>
    <dbReference type="NCBI Taxonomy" id="294"/>
    <lineage>
        <taxon>Bacteria</taxon>
        <taxon>Pseudomonadati</taxon>
        <taxon>Pseudomonadota</taxon>
        <taxon>Gammaproteobacteria</taxon>
        <taxon>Pseudomonadales</taxon>
        <taxon>Pseudomonadaceae</taxon>
        <taxon>Pseudomonas</taxon>
    </lineage>
</organism>
<dbReference type="EMBL" id="MSDF01000012">
    <property type="protein sequence ID" value="OPA97866.1"/>
    <property type="molecule type" value="Genomic_DNA"/>
</dbReference>
<dbReference type="PANTHER" id="PTHR30204:SF67">
    <property type="entry name" value="HTH-TYPE TRANSCRIPTIONAL REGULATOR MLRA-RELATED"/>
    <property type="match status" value="1"/>
</dbReference>
<dbReference type="Gene3D" id="1.10.1660.10">
    <property type="match status" value="1"/>
</dbReference>
<evidence type="ECO:0000256" key="3">
    <source>
        <dbReference type="ARBA" id="ARBA00023163"/>
    </source>
</evidence>
<dbReference type="SUPFAM" id="SSF46955">
    <property type="entry name" value="Putative DNA-binding domain"/>
    <property type="match status" value="1"/>
</dbReference>
<dbReference type="OrthoDB" id="9800334at2"/>
<name>A0A1T2Z1H7_PSEFL</name>
<dbReference type="InterPro" id="IPR009061">
    <property type="entry name" value="DNA-bd_dom_put_sf"/>
</dbReference>
<keyword evidence="2" id="KW-0238">DNA-binding</keyword>
<feature type="domain" description="HTH merR-type" evidence="4">
    <location>
        <begin position="22"/>
        <end position="91"/>
    </location>
</feature>
<dbReference type="Proteomes" id="UP000190965">
    <property type="component" value="Unassembled WGS sequence"/>
</dbReference>
<dbReference type="PANTHER" id="PTHR30204">
    <property type="entry name" value="REDOX-CYCLING DRUG-SENSING TRANSCRIPTIONAL ACTIVATOR SOXR"/>
    <property type="match status" value="1"/>
</dbReference>
<sequence length="318" mass="35531">MPEIIAPQRDATHDIDADSEALFPIREVARLTGVNPVTLRAWERRYGLIQPTRTESGHRLYSSADIDTVHRILDWIERGVAVSKVGKILARDDVHSEPLTASRIDTDLEWRQWQAQLRLAIHAFDDRQLDRLYGQIFSAYSTAVVFQDILMPLWQQLLRHHASFGQASEWLFFDSFLRSRAAQRLQAICASPAPRVVLSAIAGECRELELLVAGLLIASEKLAVKVLGMGQPFDELTLICEKTRPQALVLFSNRAPGSELPARLKRLAMTLDCPLLLAGDAADFAEQSLAGSPIGCLGNDARLMQRRLQQFLSGQLDT</sequence>
<gene>
    <name evidence="5" type="ORF">BFW87_06195</name>
</gene>
<proteinExistence type="predicted"/>
<evidence type="ECO:0000313" key="6">
    <source>
        <dbReference type="Proteomes" id="UP000190965"/>
    </source>
</evidence>
<dbReference type="Pfam" id="PF13411">
    <property type="entry name" value="MerR_1"/>
    <property type="match status" value="1"/>
</dbReference>
<dbReference type="AlphaFoldDB" id="A0A1T2Z1H7"/>
<dbReference type="Gene3D" id="3.40.50.280">
    <property type="entry name" value="Cobalamin-binding domain"/>
    <property type="match status" value="1"/>
</dbReference>
<dbReference type="CDD" id="cd01104">
    <property type="entry name" value="HTH_MlrA-CarA"/>
    <property type="match status" value="1"/>
</dbReference>
<keyword evidence="3" id="KW-0804">Transcription</keyword>
<dbReference type="PROSITE" id="PS50937">
    <property type="entry name" value="HTH_MERR_2"/>
    <property type="match status" value="1"/>
</dbReference>
<dbReference type="GO" id="GO:0003700">
    <property type="term" value="F:DNA-binding transcription factor activity"/>
    <property type="evidence" value="ECO:0007669"/>
    <property type="project" value="InterPro"/>
</dbReference>
<evidence type="ECO:0000256" key="2">
    <source>
        <dbReference type="ARBA" id="ARBA00023125"/>
    </source>
</evidence>
<reference evidence="5 6" key="1">
    <citation type="submission" date="2016-12" db="EMBL/GenBank/DDBJ databases">
        <title>Draft genome sequences of seven strains of Pseudomonas fluorescens that produce 4-formylaminooxyvinylglycine.</title>
        <authorList>
            <person name="Okrent R.A."/>
            <person name="Manning V.A."/>
            <person name="Trippe K.M."/>
        </authorList>
    </citation>
    <scope>NUCLEOTIDE SEQUENCE [LARGE SCALE GENOMIC DNA]</scope>
    <source>
        <strain evidence="5 6">P5A</strain>
    </source>
</reference>
<comment type="caution">
    <text evidence="5">The sequence shown here is derived from an EMBL/GenBank/DDBJ whole genome shotgun (WGS) entry which is preliminary data.</text>
</comment>
<evidence type="ECO:0000313" key="5">
    <source>
        <dbReference type="EMBL" id="OPA97866.1"/>
    </source>
</evidence>
<accession>A0A1T2Z1H7</accession>
<dbReference type="GO" id="GO:0003677">
    <property type="term" value="F:DNA binding"/>
    <property type="evidence" value="ECO:0007669"/>
    <property type="project" value="UniProtKB-KW"/>
</dbReference>
<keyword evidence="1" id="KW-0805">Transcription regulation</keyword>
<dbReference type="RefSeq" id="WP_078739059.1">
    <property type="nucleotide sequence ID" value="NZ_MSDF01000012.1"/>
</dbReference>
<evidence type="ECO:0000259" key="4">
    <source>
        <dbReference type="PROSITE" id="PS50937"/>
    </source>
</evidence>
<dbReference type="InterPro" id="IPR047057">
    <property type="entry name" value="MerR_fam"/>
</dbReference>